<reference evidence="1 2" key="1">
    <citation type="journal article" date="2016" name="Genome Biol. Evol.">
        <title>Gene Family Evolution Reflects Adaptation to Soil Environmental Stressors in the Genome of the Collembolan Orchesella cincta.</title>
        <authorList>
            <person name="Faddeeva-Vakhrusheva A."/>
            <person name="Derks M.F."/>
            <person name="Anvar S.Y."/>
            <person name="Agamennone V."/>
            <person name="Suring W."/>
            <person name="Smit S."/>
            <person name="van Straalen N.M."/>
            <person name="Roelofs D."/>
        </authorList>
    </citation>
    <scope>NUCLEOTIDE SEQUENCE [LARGE SCALE GENOMIC DNA]</scope>
    <source>
        <tissue evidence="1">Mixed pool</tissue>
    </source>
</reference>
<proteinExistence type="predicted"/>
<protein>
    <submittedName>
        <fullName evidence="1">Uncharacterized protein</fullName>
    </submittedName>
</protein>
<name>A0A1D2N9B7_ORCCI</name>
<comment type="caution">
    <text evidence="1">The sequence shown here is derived from an EMBL/GenBank/DDBJ whole genome shotgun (WGS) entry which is preliminary data.</text>
</comment>
<dbReference type="Proteomes" id="UP000094527">
    <property type="component" value="Unassembled WGS sequence"/>
</dbReference>
<gene>
    <name evidence="1" type="ORF">Ocin01_04849</name>
</gene>
<accession>A0A1D2N9B7</accession>
<dbReference type="EMBL" id="LJIJ01000137">
    <property type="protein sequence ID" value="ODN01850.1"/>
    <property type="molecule type" value="Genomic_DNA"/>
</dbReference>
<dbReference type="AlphaFoldDB" id="A0A1D2N9B7"/>
<organism evidence="1 2">
    <name type="scientific">Orchesella cincta</name>
    <name type="common">Springtail</name>
    <name type="synonym">Podura cincta</name>
    <dbReference type="NCBI Taxonomy" id="48709"/>
    <lineage>
        <taxon>Eukaryota</taxon>
        <taxon>Metazoa</taxon>
        <taxon>Ecdysozoa</taxon>
        <taxon>Arthropoda</taxon>
        <taxon>Hexapoda</taxon>
        <taxon>Collembola</taxon>
        <taxon>Entomobryomorpha</taxon>
        <taxon>Entomobryoidea</taxon>
        <taxon>Orchesellidae</taxon>
        <taxon>Orchesellinae</taxon>
        <taxon>Orchesella</taxon>
    </lineage>
</organism>
<sequence length="89" mass="10164">MRPSSSTKLSAKEVHDVYAYQLPSDLWFVVRYSKNADGQVEKYMNIVDSFTNYLDKLDKDVKTVSVNVKGVETVFRLTTKHNNNNNSSS</sequence>
<evidence type="ECO:0000313" key="1">
    <source>
        <dbReference type="EMBL" id="ODN01850.1"/>
    </source>
</evidence>
<evidence type="ECO:0000313" key="2">
    <source>
        <dbReference type="Proteomes" id="UP000094527"/>
    </source>
</evidence>
<keyword evidence="2" id="KW-1185">Reference proteome</keyword>
<dbReference type="OrthoDB" id="10452717at2759"/>